<sequence length="90" mass="10366">MIIFQYEYDAQCSKVGVFQTYGFQTIWGRVQLPEYPYQQLGDAQEGSEYGGIYSNAIYGFIYGGIDYIFCQWRDQTNPIIVSTNDCCVIL</sequence>
<evidence type="ECO:0000313" key="1">
    <source>
        <dbReference type="EMBL" id="KAA6373157.1"/>
    </source>
</evidence>
<name>A0A5J4URY1_9EUKA</name>
<gene>
    <name evidence="1" type="ORF">EZS28_031316</name>
</gene>
<dbReference type="Proteomes" id="UP000324800">
    <property type="component" value="Unassembled WGS sequence"/>
</dbReference>
<accession>A0A5J4URY1</accession>
<dbReference type="EMBL" id="SNRW01012979">
    <property type="protein sequence ID" value="KAA6373157.1"/>
    <property type="molecule type" value="Genomic_DNA"/>
</dbReference>
<reference evidence="1 2" key="1">
    <citation type="submission" date="2019-03" db="EMBL/GenBank/DDBJ databases">
        <title>Single cell metagenomics reveals metabolic interactions within the superorganism composed of flagellate Streblomastix strix and complex community of Bacteroidetes bacteria on its surface.</title>
        <authorList>
            <person name="Treitli S.C."/>
            <person name="Kolisko M."/>
            <person name="Husnik F."/>
            <person name="Keeling P."/>
            <person name="Hampl V."/>
        </authorList>
    </citation>
    <scope>NUCLEOTIDE SEQUENCE [LARGE SCALE GENOMIC DNA]</scope>
    <source>
        <strain evidence="1">ST1C</strain>
    </source>
</reference>
<organism evidence="1 2">
    <name type="scientific">Streblomastix strix</name>
    <dbReference type="NCBI Taxonomy" id="222440"/>
    <lineage>
        <taxon>Eukaryota</taxon>
        <taxon>Metamonada</taxon>
        <taxon>Preaxostyla</taxon>
        <taxon>Oxymonadida</taxon>
        <taxon>Streblomastigidae</taxon>
        <taxon>Streblomastix</taxon>
    </lineage>
</organism>
<comment type="caution">
    <text evidence="1">The sequence shown here is derived from an EMBL/GenBank/DDBJ whole genome shotgun (WGS) entry which is preliminary data.</text>
</comment>
<protein>
    <submittedName>
        <fullName evidence="1">Uncharacterized protein</fullName>
    </submittedName>
</protein>
<evidence type="ECO:0000313" key="2">
    <source>
        <dbReference type="Proteomes" id="UP000324800"/>
    </source>
</evidence>
<proteinExistence type="predicted"/>
<dbReference type="AlphaFoldDB" id="A0A5J4URY1"/>